<evidence type="ECO:0000259" key="6">
    <source>
        <dbReference type="Pfam" id="PF04542"/>
    </source>
</evidence>
<protein>
    <submittedName>
        <fullName evidence="8">RNA polymerase sigma factor</fullName>
    </submittedName>
</protein>
<dbReference type="Gene3D" id="1.10.1740.10">
    <property type="match status" value="1"/>
</dbReference>
<dbReference type="GO" id="GO:0016987">
    <property type="term" value="F:sigma factor activity"/>
    <property type="evidence" value="ECO:0007669"/>
    <property type="project" value="UniProtKB-KW"/>
</dbReference>
<evidence type="ECO:0000259" key="7">
    <source>
        <dbReference type="Pfam" id="PF08281"/>
    </source>
</evidence>
<dbReference type="InterPro" id="IPR013324">
    <property type="entry name" value="RNA_pol_sigma_r3/r4-like"/>
</dbReference>
<dbReference type="AlphaFoldDB" id="A0A3T1CYG4"/>
<dbReference type="SUPFAM" id="SSF88659">
    <property type="entry name" value="Sigma3 and sigma4 domains of RNA polymerase sigma factors"/>
    <property type="match status" value="1"/>
</dbReference>
<evidence type="ECO:0000256" key="4">
    <source>
        <dbReference type="ARBA" id="ARBA00023125"/>
    </source>
</evidence>
<keyword evidence="4" id="KW-0238">DNA-binding</keyword>
<reference evidence="8 9" key="1">
    <citation type="submission" date="2019-01" db="EMBL/GenBank/DDBJ databases">
        <title>Complete genome sequence of Cohnella hallensis HS21 isolated from Korean fir (Abies koreana) rhizospheric soil.</title>
        <authorList>
            <person name="Jiang L."/>
            <person name="Kang S.W."/>
            <person name="Kim S."/>
            <person name="Jung J."/>
            <person name="Kim C.Y."/>
            <person name="Kim D.H."/>
            <person name="Kim S.W."/>
            <person name="Lee J."/>
        </authorList>
    </citation>
    <scope>NUCLEOTIDE SEQUENCE [LARGE SCALE GENOMIC DNA]</scope>
    <source>
        <strain evidence="8 9">HS21</strain>
    </source>
</reference>
<dbReference type="OrthoDB" id="9784272at2"/>
<dbReference type="NCBIfam" id="TIGR02937">
    <property type="entry name" value="sigma70-ECF"/>
    <property type="match status" value="1"/>
</dbReference>
<dbReference type="PANTHER" id="PTHR43133:SF8">
    <property type="entry name" value="RNA POLYMERASE SIGMA FACTOR HI_1459-RELATED"/>
    <property type="match status" value="1"/>
</dbReference>
<dbReference type="GO" id="GO:0003677">
    <property type="term" value="F:DNA binding"/>
    <property type="evidence" value="ECO:0007669"/>
    <property type="project" value="UniProtKB-KW"/>
</dbReference>
<dbReference type="Pfam" id="PF08281">
    <property type="entry name" value="Sigma70_r4_2"/>
    <property type="match status" value="1"/>
</dbReference>
<dbReference type="SUPFAM" id="SSF88946">
    <property type="entry name" value="Sigma2 domain of RNA polymerase sigma factors"/>
    <property type="match status" value="1"/>
</dbReference>
<evidence type="ECO:0000313" key="9">
    <source>
        <dbReference type="Proteomes" id="UP000289856"/>
    </source>
</evidence>
<dbReference type="InterPro" id="IPR013325">
    <property type="entry name" value="RNA_pol_sigma_r2"/>
</dbReference>
<name>A0A3T1CYG4_9BACL</name>
<gene>
    <name evidence="8" type="ORF">KCTCHS21_02750</name>
</gene>
<keyword evidence="2" id="KW-0805">Transcription regulation</keyword>
<dbReference type="PANTHER" id="PTHR43133">
    <property type="entry name" value="RNA POLYMERASE ECF-TYPE SIGMA FACTO"/>
    <property type="match status" value="1"/>
</dbReference>
<evidence type="ECO:0000256" key="2">
    <source>
        <dbReference type="ARBA" id="ARBA00023015"/>
    </source>
</evidence>
<dbReference type="GO" id="GO:0006352">
    <property type="term" value="P:DNA-templated transcription initiation"/>
    <property type="evidence" value="ECO:0007669"/>
    <property type="project" value="InterPro"/>
</dbReference>
<dbReference type="Gene3D" id="1.10.10.10">
    <property type="entry name" value="Winged helix-like DNA-binding domain superfamily/Winged helix DNA-binding domain"/>
    <property type="match status" value="1"/>
</dbReference>
<dbReference type="InterPro" id="IPR007627">
    <property type="entry name" value="RNA_pol_sigma70_r2"/>
</dbReference>
<dbReference type="Proteomes" id="UP000289856">
    <property type="component" value="Chromosome"/>
</dbReference>
<dbReference type="InterPro" id="IPR039425">
    <property type="entry name" value="RNA_pol_sigma-70-like"/>
</dbReference>
<organism evidence="8 9">
    <name type="scientific">Cohnella abietis</name>
    <dbReference type="NCBI Taxonomy" id="2507935"/>
    <lineage>
        <taxon>Bacteria</taxon>
        <taxon>Bacillati</taxon>
        <taxon>Bacillota</taxon>
        <taxon>Bacilli</taxon>
        <taxon>Bacillales</taxon>
        <taxon>Paenibacillaceae</taxon>
        <taxon>Cohnella</taxon>
    </lineage>
</organism>
<feature type="domain" description="RNA polymerase sigma-70 region 2" evidence="6">
    <location>
        <begin position="11"/>
        <end position="76"/>
    </location>
</feature>
<evidence type="ECO:0000256" key="1">
    <source>
        <dbReference type="ARBA" id="ARBA00010641"/>
    </source>
</evidence>
<dbReference type="InterPro" id="IPR013249">
    <property type="entry name" value="RNA_pol_sigma70_r4_t2"/>
</dbReference>
<comment type="similarity">
    <text evidence="1">Belongs to the sigma-70 factor family. ECF subfamily.</text>
</comment>
<sequence length="164" mass="18698">MPDTIAMSIQRDYLEKLYYFALKKTGSKHEAEDLAQDIASQALLSLANGSRPDDLSRWIWTIARNRYASWAKEKKRRSGTVSSEASLIAVPDGQATADDQLLLRENLSLLRRELSLLVTGYREIVVAYYFEGERLADIAARLDIPEGTVKRKLHECRKNIREGR</sequence>
<dbReference type="RefSeq" id="WP_130604788.1">
    <property type="nucleotide sequence ID" value="NZ_AP019400.1"/>
</dbReference>
<keyword evidence="9" id="KW-1185">Reference proteome</keyword>
<dbReference type="EMBL" id="AP019400">
    <property type="protein sequence ID" value="BBI30876.1"/>
    <property type="molecule type" value="Genomic_DNA"/>
</dbReference>
<proteinExistence type="inferred from homology"/>
<keyword evidence="5" id="KW-0804">Transcription</keyword>
<dbReference type="InterPro" id="IPR014284">
    <property type="entry name" value="RNA_pol_sigma-70_dom"/>
</dbReference>
<dbReference type="InterPro" id="IPR036388">
    <property type="entry name" value="WH-like_DNA-bd_sf"/>
</dbReference>
<dbReference type="KEGG" id="cohn:KCTCHS21_02750"/>
<evidence type="ECO:0000256" key="5">
    <source>
        <dbReference type="ARBA" id="ARBA00023163"/>
    </source>
</evidence>
<keyword evidence="3" id="KW-0731">Sigma factor</keyword>
<evidence type="ECO:0000313" key="8">
    <source>
        <dbReference type="EMBL" id="BBI30876.1"/>
    </source>
</evidence>
<accession>A0A3T1CYG4</accession>
<evidence type="ECO:0000256" key="3">
    <source>
        <dbReference type="ARBA" id="ARBA00023082"/>
    </source>
</evidence>
<dbReference type="Pfam" id="PF04542">
    <property type="entry name" value="Sigma70_r2"/>
    <property type="match status" value="1"/>
</dbReference>
<feature type="domain" description="RNA polymerase sigma factor 70 region 4 type 2" evidence="7">
    <location>
        <begin position="110"/>
        <end position="158"/>
    </location>
</feature>